<dbReference type="PANTHER" id="PTHR11550">
    <property type="entry name" value="CTP SYNTHASE"/>
    <property type="match status" value="1"/>
</dbReference>
<keyword evidence="5" id="KW-0479">Metal-binding</keyword>
<dbReference type="CDD" id="cd03113">
    <property type="entry name" value="CTPS_N"/>
    <property type="match status" value="1"/>
</dbReference>
<evidence type="ECO:0000256" key="2">
    <source>
        <dbReference type="ARBA" id="ARBA00007533"/>
    </source>
</evidence>
<feature type="domain" description="Glutamine amidotransferase" evidence="13">
    <location>
        <begin position="311"/>
        <end position="535"/>
    </location>
</feature>
<dbReference type="CDD" id="cd01746">
    <property type="entry name" value="GATase1_CTP_Synthase"/>
    <property type="match status" value="1"/>
</dbReference>
<dbReference type="Gene3D" id="3.40.50.300">
    <property type="entry name" value="P-loop containing nucleotide triphosphate hydrolases"/>
    <property type="match status" value="1"/>
</dbReference>
<comment type="pathway">
    <text evidence="1">Pyrimidine metabolism; CTP biosynthesis via de novo pathway; CTP from UDP: step 2/2.</text>
</comment>
<dbReference type="AlphaFoldDB" id="A0A381RMM8"/>
<comment type="catalytic activity">
    <reaction evidence="11">
        <text>UTP + L-glutamine + ATP + H2O = CTP + L-glutamate + ADP + phosphate + 2 H(+)</text>
        <dbReference type="Rhea" id="RHEA:26426"/>
        <dbReference type="ChEBI" id="CHEBI:15377"/>
        <dbReference type="ChEBI" id="CHEBI:15378"/>
        <dbReference type="ChEBI" id="CHEBI:29985"/>
        <dbReference type="ChEBI" id="CHEBI:30616"/>
        <dbReference type="ChEBI" id="CHEBI:37563"/>
        <dbReference type="ChEBI" id="CHEBI:43474"/>
        <dbReference type="ChEBI" id="CHEBI:46398"/>
        <dbReference type="ChEBI" id="CHEBI:58359"/>
        <dbReference type="ChEBI" id="CHEBI:456216"/>
        <dbReference type="EC" id="6.3.4.2"/>
    </reaction>
</comment>
<feature type="domain" description="CTP synthase N-terminal" evidence="14">
    <location>
        <begin position="7"/>
        <end position="273"/>
    </location>
</feature>
<dbReference type="InterPro" id="IPR027417">
    <property type="entry name" value="P-loop_NTPase"/>
</dbReference>
<accession>A0A381RMM8</accession>
<dbReference type="InterPro" id="IPR017456">
    <property type="entry name" value="CTP_synthase_N"/>
</dbReference>
<name>A0A381RMM8_9ZZZZ</name>
<dbReference type="InterPro" id="IPR017926">
    <property type="entry name" value="GATASE"/>
</dbReference>
<gene>
    <name evidence="15" type="ORF">METZ01_LOCUS43067</name>
</gene>
<dbReference type="GO" id="GO:0005829">
    <property type="term" value="C:cytosol"/>
    <property type="evidence" value="ECO:0007669"/>
    <property type="project" value="TreeGrafter"/>
</dbReference>
<keyword evidence="9" id="KW-0315">Glutamine amidotransferase</keyword>
<dbReference type="GO" id="GO:0097268">
    <property type="term" value="C:cytoophidium"/>
    <property type="evidence" value="ECO:0007669"/>
    <property type="project" value="UniProtKB-ARBA"/>
</dbReference>
<dbReference type="UniPathway" id="UPA00159">
    <property type="reaction ID" value="UER00277"/>
</dbReference>
<reference evidence="15" key="1">
    <citation type="submission" date="2018-05" db="EMBL/GenBank/DDBJ databases">
        <authorList>
            <person name="Lanie J.A."/>
            <person name="Ng W.-L."/>
            <person name="Kazmierczak K.M."/>
            <person name="Andrzejewski T.M."/>
            <person name="Davidsen T.M."/>
            <person name="Wayne K.J."/>
            <person name="Tettelin H."/>
            <person name="Glass J.I."/>
            <person name="Rusch D."/>
            <person name="Podicherti R."/>
            <person name="Tsui H.-C.T."/>
            <person name="Winkler M.E."/>
        </authorList>
    </citation>
    <scope>NUCLEOTIDE SEQUENCE</scope>
</reference>
<dbReference type="GO" id="GO:0005524">
    <property type="term" value="F:ATP binding"/>
    <property type="evidence" value="ECO:0007669"/>
    <property type="project" value="UniProtKB-KW"/>
</dbReference>
<dbReference type="FunFam" id="3.40.50.880:FF:000002">
    <property type="entry name" value="CTP synthase"/>
    <property type="match status" value="1"/>
</dbReference>
<dbReference type="NCBIfam" id="NF003792">
    <property type="entry name" value="PRK05380.1"/>
    <property type="match status" value="1"/>
</dbReference>
<dbReference type="SUPFAM" id="SSF52540">
    <property type="entry name" value="P-loop containing nucleoside triphosphate hydrolases"/>
    <property type="match status" value="1"/>
</dbReference>
<evidence type="ECO:0000256" key="4">
    <source>
        <dbReference type="ARBA" id="ARBA00022598"/>
    </source>
</evidence>
<keyword evidence="4" id="KW-0436">Ligase</keyword>
<dbReference type="InterPro" id="IPR004468">
    <property type="entry name" value="CTP_synthase"/>
</dbReference>
<organism evidence="15">
    <name type="scientific">marine metagenome</name>
    <dbReference type="NCBI Taxonomy" id="408172"/>
    <lineage>
        <taxon>unclassified sequences</taxon>
        <taxon>metagenomes</taxon>
        <taxon>ecological metagenomes</taxon>
    </lineage>
</organism>
<evidence type="ECO:0000313" key="15">
    <source>
        <dbReference type="EMBL" id="SUZ90213.1"/>
    </source>
</evidence>
<dbReference type="GO" id="GO:0019856">
    <property type="term" value="P:pyrimidine nucleobase biosynthetic process"/>
    <property type="evidence" value="ECO:0007669"/>
    <property type="project" value="TreeGrafter"/>
</dbReference>
<dbReference type="Pfam" id="PF06418">
    <property type="entry name" value="CTP_synth_N"/>
    <property type="match status" value="1"/>
</dbReference>
<evidence type="ECO:0000256" key="8">
    <source>
        <dbReference type="ARBA" id="ARBA00022842"/>
    </source>
</evidence>
<dbReference type="GO" id="GO:0003883">
    <property type="term" value="F:CTP synthase activity"/>
    <property type="evidence" value="ECO:0007669"/>
    <property type="project" value="UniProtKB-EC"/>
</dbReference>
<dbReference type="EC" id="6.3.4.2" evidence="3"/>
<protein>
    <recommendedName>
        <fullName evidence="12">CTP synthase</fullName>
        <ecNumber evidence="3">6.3.4.2</ecNumber>
    </recommendedName>
</protein>
<keyword evidence="7" id="KW-0067">ATP-binding</keyword>
<dbReference type="Pfam" id="PF00117">
    <property type="entry name" value="GATase"/>
    <property type="match status" value="1"/>
</dbReference>
<keyword evidence="6" id="KW-0547">Nucleotide-binding</keyword>
<evidence type="ECO:0000256" key="3">
    <source>
        <dbReference type="ARBA" id="ARBA00012291"/>
    </source>
</evidence>
<keyword evidence="10" id="KW-0665">Pyrimidine biosynthesis</keyword>
<dbReference type="HAMAP" id="MF_01227">
    <property type="entry name" value="PyrG"/>
    <property type="match status" value="1"/>
</dbReference>
<dbReference type="PANTHER" id="PTHR11550:SF0">
    <property type="entry name" value="CTP SYNTHASE-RELATED"/>
    <property type="match status" value="1"/>
</dbReference>
<evidence type="ECO:0000256" key="5">
    <source>
        <dbReference type="ARBA" id="ARBA00022723"/>
    </source>
</evidence>
<dbReference type="EMBL" id="UINC01001876">
    <property type="protein sequence ID" value="SUZ90213.1"/>
    <property type="molecule type" value="Genomic_DNA"/>
</dbReference>
<evidence type="ECO:0000256" key="10">
    <source>
        <dbReference type="ARBA" id="ARBA00022975"/>
    </source>
</evidence>
<evidence type="ECO:0000256" key="9">
    <source>
        <dbReference type="ARBA" id="ARBA00022962"/>
    </source>
</evidence>
<dbReference type="GO" id="GO:0046872">
    <property type="term" value="F:metal ion binding"/>
    <property type="evidence" value="ECO:0007669"/>
    <property type="project" value="UniProtKB-KW"/>
</dbReference>
<dbReference type="InterPro" id="IPR029062">
    <property type="entry name" value="Class_I_gatase-like"/>
</dbReference>
<evidence type="ECO:0000256" key="12">
    <source>
        <dbReference type="ARBA" id="ARBA00070745"/>
    </source>
</evidence>
<evidence type="ECO:0000256" key="11">
    <source>
        <dbReference type="ARBA" id="ARBA00047781"/>
    </source>
</evidence>
<dbReference type="GO" id="GO:0042802">
    <property type="term" value="F:identical protein binding"/>
    <property type="evidence" value="ECO:0007669"/>
    <property type="project" value="TreeGrafter"/>
</dbReference>
<dbReference type="InterPro" id="IPR033828">
    <property type="entry name" value="GATase1_CTP_Synthase"/>
</dbReference>
<evidence type="ECO:0000256" key="6">
    <source>
        <dbReference type="ARBA" id="ARBA00022741"/>
    </source>
</evidence>
<evidence type="ECO:0000259" key="14">
    <source>
        <dbReference type="Pfam" id="PF06418"/>
    </source>
</evidence>
<dbReference type="GO" id="GO:0044210">
    <property type="term" value="P:'de novo' CTP biosynthetic process"/>
    <property type="evidence" value="ECO:0007669"/>
    <property type="project" value="UniProtKB-UniPathway"/>
</dbReference>
<proteinExistence type="inferred from homology"/>
<comment type="similarity">
    <text evidence="2">Belongs to the CTP synthase family.</text>
</comment>
<evidence type="ECO:0000256" key="7">
    <source>
        <dbReference type="ARBA" id="ARBA00022840"/>
    </source>
</evidence>
<dbReference type="NCBIfam" id="TIGR00337">
    <property type="entry name" value="PyrG"/>
    <property type="match status" value="1"/>
</dbReference>
<dbReference type="PROSITE" id="PS51273">
    <property type="entry name" value="GATASE_TYPE_1"/>
    <property type="match status" value="1"/>
</dbReference>
<dbReference type="FunFam" id="3.40.50.300:FF:000009">
    <property type="entry name" value="CTP synthase"/>
    <property type="match status" value="1"/>
</dbReference>
<dbReference type="Gene3D" id="3.40.50.880">
    <property type="match status" value="1"/>
</dbReference>
<evidence type="ECO:0000259" key="13">
    <source>
        <dbReference type="Pfam" id="PF00117"/>
    </source>
</evidence>
<dbReference type="SUPFAM" id="SSF52317">
    <property type="entry name" value="Class I glutamine amidotransferase-like"/>
    <property type="match status" value="1"/>
</dbReference>
<keyword evidence="8" id="KW-0460">Magnesium</keyword>
<evidence type="ECO:0000256" key="1">
    <source>
        <dbReference type="ARBA" id="ARBA00005171"/>
    </source>
</evidence>
<sequence length="556" mass="63057">MHKNPVKYVFVFGGVLSGLGKGIVASSLGFLLKSRGYKVTIHKLDPYLNVDPGTMNPFQHGEVFVLDDGSETDLDLGHYERFIDESLSSINTTSSGRIYWDVLERERRGDYLGDTIQVIPHITDEIKRRIKAVNVRKKYDVVITEVGGTVGDIEGQPFYEAIRQFILEVGKENSLVIHTTLLPFISAAGEMKTKPTQHSVMRLREIGLEPNMLVCRTEADHHITTKLKKKLGLFCNVETEHVFESPDVETIYEIPLVLNEQKFDVSILKRLGLKVSNHQENLNMLESSIGRFKNPKNSVTIALCGKYNGLHDAYKSIIEAFIHAGIENDTEVNVKWVDTEKLEETKDVQGAFNNVDGLLIPGGFGNRGIEGKIMVSKYARENGIPFFGICLGLQCAIIDFARHVCGWKNANSSEFVMRCKSPVIDLMQGQRNVKTKGATMRLGSYPCRVKGKTRAYKAYGKRNIHERHRHRYEVNNRYRKKMEQLGLIVSGENIDLNLVEMIELKNHPWFVAVQFHPELKSRIVNVHPLFRDFIAAAICEKENKQNIQSLQMEQTP</sequence>